<dbReference type="InterPro" id="IPR036291">
    <property type="entry name" value="NAD(P)-bd_dom_sf"/>
</dbReference>
<dbReference type="Proteomes" id="UP000297729">
    <property type="component" value="Unassembled WGS sequence"/>
</dbReference>
<evidence type="ECO:0000313" key="12">
    <source>
        <dbReference type="EMBL" id="TFW18677.1"/>
    </source>
</evidence>
<keyword evidence="2" id="KW-0444">Lipid biosynthesis</keyword>
<dbReference type="InterPro" id="IPR013149">
    <property type="entry name" value="ADH-like_C"/>
</dbReference>
<keyword evidence="3" id="KW-0276">Fatty acid metabolism</keyword>
<comment type="similarity">
    <text evidence="1">Belongs to the zinc-containing alcohol dehydrogenase family. Quinone oxidoreductase subfamily.</text>
</comment>
<evidence type="ECO:0000256" key="4">
    <source>
        <dbReference type="ARBA" id="ARBA00022857"/>
    </source>
</evidence>
<evidence type="ECO:0000256" key="7">
    <source>
        <dbReference type="ARBA" id="ARBA00023098"/>
    </source>
</evidence>
<evidence type="ECO:0000256" key="10">
    <source>
        <dbReference type="ARBA" id="ARBA00048843"/>
    </source>
</evidence>
<dbReference type="OrthoDB" id="9788224at2"/>
<dbReference type="EMBL" id="SPVG01000180">
    <property type="protein sequence ID" value="TFW18677.1"/>
    <property type="molecule type" value="Genomic_DNA"/>
</dbReference>
<dbReference type="SUPFAM" id="SSF51735">
    <property type="entry name" value="NAD(P)-binding Rossmann-fold domains"/>
    <property type="match status" value="1"/>
</dbReference>
<dbReference type="GO" id="GO:0141148">
    <property type="term" value="F:enoyl-[acyl-carrier-protein] reductase (NADPH) activity"/>
    <property type="evidence" value="ECO:0007669"/>
    <property type="project" value="UniProtKB-EC"/>
</dbReference>
<organism evidence="12 13">
    <name type="scientific">Duganella callida</name>
    <dbReference type="NCBI Taxonomy" id="2561932"/>
    <lineage>
        <taxon>Bacteria</taxon>
        <taxon>Pseudomonadati</taxon>
        <taxon>Pseudomonadota</taxon>
        <taxon>Betaproteobacteria</taxon>
        <taxon>Burkholderiales</taxon>
        <taxon>Oxalobacteraceae</taxon>
        <taxon>Telluria group</taxon>
        <taxon>Duganella</taxon>
    </lineage>
</organism>
<sequence length="323" mass="34162">MRAIQNTAFGNPVETLKLIDTTAPGKPGAGEVLVAMEFAPINGNDMLIITGQFKFDTDLPSFVGNEGVGRVVEVGAGVTNVKAGDRVLAPLYSWTWREQMIFAADGLLALPTQVAPQQLAMARINPVTAVLLLDQFVDLKEGDWVVQNMANGGIGRSVIALAKQRGLRTISFVRRAELVDELKSAGADIVLIDGPGATEQVKQIVGDGNVRLAIDGLSGSHAARLIDLLSQNGVLVSYSSLSGDMNIPVNALDLQARGIVVRGIYQGLPEYAAAIPGAIRTSVDLLASGELTLAVDAVYPISEFTQAVEHSLRGGKVLLDLRN</sequence>
<protein>
    <recommendedName>
        <fullName evidence="9">enoyl-[acyl-carrier-protein] reductase</fullName>
        <ecNumber evidence="9">1.3.1.104</ecNumber>
    </recommendedName>
</protein>
<keyword evidence="5" id="KW-0809">Transit peptide</keyword>
<evidence type="ECO:0000313" key="13">
    <source>
        <dbReference type="Proteomes" id="UP000297729"/>
    </source>
</evidence>
<dbReference type="InterPro" id="IPR011032">
    <property type="entry name" value="GroES-like_sf"/>
</dbReference>
<dbReference type="SMART" id="SM00829">
    <property type="entry name" value="PKS_ER"/>
    <property type="match status" value="1"/>
</dbReference>
<dbReference type="CDD" id="cd05282">
    <property type="entry name" value="ETR_like"/>
    <property type="match status" value="1"/>
</dbReference>
<dbReference type="RefSeq" id="WP_135202860.1">
    <property type="nucleotide sequence ID" value="NZ_SPVG01000180.1"/>
</dbReference>
<keyword evidence="13" id="KW-1185">Reference proteome</keyword>
<keyword evidence="6" id="KW-0560">Oxidoreductase</keyword>
<dbReference type="PANTHER" id="PTHR43981:SF2">
    <property type="entry name" value="ENOYL-[ACYL-CARRIER-PROTEIN] REDUCTASE, MITOCHONDRIAL"/>
    <property type="match status" value="1"/>
</dbReference>
<evidence type="ECO:0000256" key="3">
    <source>
        <dbReference type="ARBA" id="ARBA00022832"/>
    </source>
</evidence>
<dbReference type="InterPro" id="IPR013154">
    <property type="entry name" value="ADH-like_N"/>
</dbReference>
<accession>A0A4Y9SD42</accession>
<comment type="caution">
    <text evidence="12">The sequence shown here is derived from an EMBL/GenBank/DDBJ whole genome shotgun (WGS) entry which is preliminary data.</text>
</comment>
<dbReference type="InterPro" id="IPR020843">
    <property type="entry name" value="ER"/>
</dbReference>
<evidence type="ECO:0000259" key="11">
    <source>
        <dbReference type="SMART" id="SM00829"/>
    </source>
</evidence>
<keyword evidence="8" id="KW-0275">Fatty acid biosynthesis</keyword>
<proteinExistence type="inferred from homology"/>
<dbReference type="AlphaFoldDB" id="A0A4Y9SD42"/>
<evidence type="ECO:0000256" key="1">
    <source>
        <dbReference type="ARBA" id="ARBA00010371"/>
    </source>
</evidence>
<keyword evidence="7" id="KW-0443">Lipid metabolism</keyword>
<evidence type="ECO:0000256" key="8">
    <source>
        <dbReference type="ARBA" id="ARBA00023160"/>
    </source>
</evidence>
<feature type="domain" description="Enoyl reductase (ER)" evidence="11">
    <location>
        <begin position="11"/>
        <end position="319"/>
    </location>
</feature>
<dbReference type="GO" id="GO:0006633">
    <property type="term" value="P:fatty acid biosynthetic process"/>
    <property type="evidence" value="ECO:0007669"/>
    <property type="project" value="UniProtKB-KW"/>
</dbReference>
<comment type="catalytic activity">
    <reaction evidence="10">
        <text>a 2,3-saturated acyl-[ACP] + NADP(+) = a (2E)-enoyl-[ACP] + NADPH + H(+)</text>
        <dbReference type="Rhea" id="RHEA:22564"/>
        <dbReference type="Rhea" id="RHEA-COMP:9925"/>
        <dbReference type="Rhea" id="RHEA-COMP:9926"/>
        <dbReference type="ChEBI" id="CHEBI:15378"/>
        <dbReference type="ChEBI" id="CHEBI:57783"/>
        <dbReference type="ChEBI" id="CHEBI:58349"/>
        <dbReference type="ChEBI" id="CHEBI:78784"/>
        <dbReference type="ChEBI" id="CHEBI:78785"/>
        <dbReference type="EC" id="1.3.1.104"/>
    </reaction>
</comment>
<evidence type="ECO:0000256" key="5">
    <source>
        <dbReference type="ARBA" id="ARBA00022946"/>
    </source>
</evidence>
<dbReference type="Gene3D" id="3.40.50.720">
    <property type="entry name" value="NAD(P)-binding Rossmann-like Domain"/>
    <property type="match status" value="1"/>
</dbReference>
<name>A0A4Y9SD42_9BURK</name>
<reference evidence="12 13" key="1">
    <citation type="submission" date="2019-03" db="EMBL/GenBank/DDBJ databases">
        <title>Draft Genome Sequence of Duganella callidus sp. nov., a Novel Duganella Species Isolated from Cultivated Soil.</title>
        <authorList>
            <person name="Raths R."/>
            <person name="Peta V."/>
            <person name="Bucking H."/>
        </authorList>
    </citation>
    <scope>NUCLEOTIDE SEQUENCE [LARGE SCALE GENOMIC DNA]</scope>
    <source>
        <strain evidence="12 13">DN04</strain>
    </source>
</reference>
<evidence type="ECO:0000256" key="6">
    <source>
        <dbReference type="ARBA" id="ARBA00023002"/>
    </source>
</evidence>
<dbReference type="Pfam" id="PF00107">
    <property type="entry name" value="ADH_zinc_N"/>
    <property type="match status" value="1"/>
</dbReference>
<evidence type="ECO:0000256" key="2">
    <source>
        <dbReference type="ARBA" id="ARBA00022516"/>
    </source>
</evidence>
<gene>
    <name evidence="12" type="ORF">E4L98_17680</name>
</gene>
<dbReference type="PANTHER" id="PTHR43981">
    <property type="entry name" value="ENOYL-[ACYL-CARRIER-PROTEIN] REDUCTASE, MITOCHONDRIAL"/>
    <property type="match status" value="1"/>
</dbReference>
<dbReference type="Gene3D" id="3.90.180.10">
    <property type="entry name" value="Medium-chain alcohol dehydrogenases, catalytic domain"/>
    <property type="match status" value="1"/>
</dbReference>
<keyword evidence="4" id="KW-0521">NADP</keyword>
<dbReference type="Pfam" id="PF08240">
    <property type="entry name" value="ADH_N"/>
    <property type="match status" value="1"/>
</dbReference>
<dbReference type="EC" id="1.3.1.104" evidence="9"/>
<evidence type="ECO:0000256" key="9">
    <source>
        <dbReference type="ARBA" id="ARBA00038963"/>
    </source>
</evidence>
<dbReference type="InterPro" id="IPR051034">
    <property type="entry name" value="Mito_Enoyl-ACP_Reductase"/>
</dbReference>
<dbReference type="SUPFAM" id="SSF50129">
    <property type="entry name" value="GroES-like"/>
    <property type="match status" value="1"/>
</dbReference>